<evidence type="ECO:0008006" key="3">
    <source>
        <dbReference type="Google" id="ProtNLM"/>
    </source>
</evidence>
<evidence type="ECO:0000313" key="2">
    <source>
        <dbReference type="Proteomes" id="UP000031978"/>
    </source>
</evidence>
<comment type="caution">
    <text evidence="1">The sequence shown here is derived from an EMBL/GenBank/DDBJ whole genome shotgun (WGS) entry which is preliminary data.</text>
</comment>
<dbReference type="InterPro" id="IPR049254">
    <property type="entry name" value="Phage_tail_terminator"/>
</dbReference>
<proteinExistence type="predicted"/>
<dbReference type="Proteomes" id="UP000031978">
    <property type="component" value="Unassembled WGS sequence"/>
</dbReference>
<evidence type="ECO:0000313" key="1">
    <source>
        <dbReference type="EMBL" id="KIL23722.1"/>
    </source>
</evidence>
<accession>A0AB34QZ57</accession>
<organism evidence="1 2">
    <name type="scientific">Bacillus pumilus</name>
    <name type="common">Bacillus mesentericus</name>
    <dbReference type="NCBI Taxonomy" id="1408"/>
    <lineage>
        <taxon>Bacteria</taxon>
        <taxon>Bacillati</taxon>
        <taxon>Bacillota</taxon>
        <taxon>Bacilli</taxon>
        <taxon>Bacillales</taxon>
        <taxon>Bacillaceae</taxon>
        <taxon>Bacillus</taxon>
    </lineage>
</organism>
<dbReference type="Pfam" id="PF20765">
    <property type="entry name" value="Phage_tail_terminator_8"/>
    <property type="match status" value="1"/>
</dbReference>
<dbReference type="EMBL" id="JXCL01000007">
    <property type="protein sequence ID" value="KIL23722.1"/>
    <property type="molecule type" value="Genomic_DNA"/>
</dbReference>
<sequence>MGGDGMNQEVGAIMHYCYKHFSVKVYEKEIPEQFQIPSMYFPAASTNTGNDTVSTFLKTYTLNIKVFHKDSGQAHDAAESIVDALSADRNIIQMISEDGEPLDQYVRIKRAETRIADQGVATIVLTWDSAYWYNRDAQPSLDDINFSDGVIKREQD</sequence>
<dbReference type="AlphaFoldDB" id="A0AB34QZ57"/>
<protein>
    <recommendedName>
        <fullName evidence="3">Phage portal protein</fullName>
    </recommendedName>
</protein>
<reference evidence="1 2" key="1">
    <citation type="submission" date="2014-12" db="EMBL/GenBank/DDBJ databases">
        <title>Draft Genome Sequences of Five Spore-Forming Food Isolates of Bacillus pumilus.</title>
        <authorList>
            <person name="de Jong A."/>
            <person name="van Heel A.J."/>
            <person name="Montalban-Lopez M."/>
            <person name="Krawczyk A.O."/>
            <person name="Berendsen E.M."/>
            <person name="Wells-Bennik M."/>
            <person name="Kuipers O.P."/>
        </authorList>
    </citation>
    <scope>NUCLEOTIDE SEQUENCE [LARGE SCALE GENOMIC DNA]</scope>
    <source>
        <strain evidence="1 2">B4127</strain>
    </source>
</reference>
<gene>
    <name evidence="1" type="ORF">B4127_2655</name>
</gene>
<name>A0AB34QZ57_BACPU</name>